<dbReference type="InterPro" id="IPR042266">
    <property type="entry name" value="PPPDE_sf"/>
</dbReference>
<dbReference type="GO" id="GO:0016579">
    <property type="term" value="P:protein deubiquitination"/>
    <property type="evidence" value="ECO:0007669"/>
    <property type="project" value="TreeGrafter"/>
</dbReference>
<dbReference type="GO" id="GO:0101005">
    <property type="term" value="F:deubiquitinase activity"/>
    <property type="evidence" value="ECO:0007669"/>
    <property type="project" value="TreeGrafter"/>
</dbReference>
<dbReference type="Pfam" id="PF05903">
    <property type="entry name" value="Peptidase_C97"/>
    <property type="match status" value="1"/>
</dbReference>
<dbReference type="InterPro" id="IPR008580">
    <property type="entry name" value="PPPDE_dom"/>
</dbReference>
<dbReference type="Gene3D" id="3.90.1720.30">
    <property type="entry name" value="PPPDE domains"/>
    <property type="match status" value="1"/>
</dbReference>
<evidence type="ECO:0000259" key="4">
    <source>
        <dbReference type="PROSITE" id="PS51858"/>
    </source>
</evidence>
<evidence type="ECO:0000313" key="6">
    <source>
        <dbReference type="Proteomes" id="UP001222027"/>
    </source>
</evidence>
<dbReference type="PROSITE" id="PS51858">
    <property type="entry name" value="PPPDE"/>
    <property type="match status" value="1"/>
</dbReference>
<name>A0AAV8RR84_ENSVE</name>
<proteinExistence type="inferred from homology"/>
<comment type="caution">
    <text evidence="5">The sequence shown here is derived from an EMBL/GenBank/DDBJ whole genome shotgun (WGS) entry which is preliminary data.</text>
</comment>
<accession>A0AAV8RR84</accession>
<dbReference type="PANTHER" id="PTHR12378">
    <property type="entry name" value="DESUMOYLATING ISOPEPTIDASE"/>
    <property type="match status" value="1"/>
</dbReference>
<comment type="similarity">
    <text evidence="1">Belongs to the DeSI family.</text>
</comment>
<dbReference type="PANTHER" id="PTHR12378:SF10">
    <property type="entry name" value="OS04G0548000 PROTEIN"/>
    <property type="match status" value="1"/>
</dbReference>
<dbReference type="Proteomes" id="UP001222027">
    <property type="component" value="Unassembled WGS sequence"/>
</dbReference>
<evidence type="ECO:0000256" key="2">
    <source>
        <dbReference type="ARBA" id="ARBA00022670"/>
    </source>
</evidence>
<evidence type="ECO:0000256" key="3">
    <source>
        <dbReference type="ARBA" id="ARBA00022801"/>
    </source>
</evidence>
<dbReference type="AlphaFoldDB" id="A0AAV8RR84"/>
<keyword evidence="6" id="KW-1185">Reference proteome</keyword>
<dbReference type="SMART" id="SM01179">
    <property type="entry name" value="DUF862"/>
    <property type="match status" value="1"/>
</dbReference>
<evidence type="ECO:0000313" key="5">
    <source>
        <dbReference type="EMBL" id="KAJ8506303.1"/>
    </source>
</evidence>
<feature type="domain" description="PPPDE" evidence="4">
    <location>
        <begin position="136"/>
        <end position="273"/>
    </location>
</feature>
<dbReference type="GO" id="GO:0006508">
    <property type="term" value="P:proteolysis"/>
    <property type="evidence" value="ECO:0007669"/>
    <property type="project" value="UniProtKB-KW"/>
</dbReference>
<keyword evidence="3" id="KW-0378">Hydrolase</keyword>
<reference evidence="5 6" key="1">
    <citation type="submission" date="2022-12" db="EMBL/GenBank/DDBJ databases">
        <title>Chromosome-scale assembly of the Ensete ventricosum genome.</title>
        <authorList>
            <person name="Dussert Y."/>
            <person name="Stocks J."/>
            <person name="Wendawek A."/>
            <person name="Woldeyes F."/>
            <person name="Nichols R.A."/>
            <person name="Borrell J.S."/>
        </authorList>
    </citation>
    <scope>NUCLEOTIDE SEQUENCE [LARGE SCALE GENOMIC DNA]</scope>
    <source>
        <strain evidence="6">cv. Maze</strain>
        <tissue evidence="5">Seeds</tissue>
    </source>
</reference>
<dbReference type="EMBL" id="JAQQAF010000002">
    <property type="protein sequence ID" value="KAJ8506303.1"/>
    <property type="molecule type" value="Genomic_DNA"/>
</dbReference>
<evidence type="ECO:0000256" key="1">
    <source>
        <dbReference type="ARBA" id="ARBA00008140"/>
    </source>
</evidence>
<protein>
    <recommendedName>
        <fullName evidence="4">PPPDE domain-containing protein</fullName>
    </recommendedName>
</protein>
<organism evidence="5 6">
    <name type="scientific">Ensete ventricosum</name>
    <name type="common">Abyssinian banana</name>
    <name type="synonym">Musa ensete</name>
    <dbReference type="NCBI Taxonomy" id="4639"/>
    <lineage>
        <taxon>Eukaryota</taxon>
        <taxon>Viridiplantae</taxon>
        <taxon>Streptophyta</taxon>
        <taxon>Embryophyta</taxon>
        <taxon>Tracheophyta</taxon>
        <taxon>Spermatophyta</taxon>
        <taxon>Magnoliopsida</taxon>
        <taxon>Liliopsida</taxon>
        <taxon>Zingiberales</taxon>
        <taxon>Musaceae</taxon>
        <taxon>Ensete</taxon>
    </lineage>
</organism>
<keyword evidence="2" id="KW-0645">Protease</keyword>
<sequence length="335" mass="37598">MEASGRPGGPEALSGTEVRADAARLSPMQHIVVAIRQGQMLFPVFIEPGERYPGRTLSLSFLLRVVVQINPEASKSLSLSLSLSFRGPGNRDVELRRRRCGIRVPYVGLPSRINMLSGSHSEKGPRNGGRDGCGRTHLYLNVYDLTPINKYLYWFGLGIFHSGIEVHGQEYGFGAHDYPTSGVFEVEPKSCPGFIFRRSVWLGTTDMSRSEFRILIEDFAGKYHGDTYNLIIKNCNHFTDELCMHLTGKPIPGWVNRLARLGSFFRCIIPENIRVSAVGQLPTHPTYSEDDFDSFSLSSIEDSDEEDADHHLIKRPNIDFVHSSDEPLRLARDVM</sequence>
<gene>
    <name evidence="5" type="ORF">OPV22_007189</name>
</gene>